<feature type="transmembrane region" description="Helical" evidence="7">
    <location>
        <begin position="257"/>
        <end position="283"/>
    </location>
</feature>
<dbReference type="GO" id="GO:0055085">
    <property type="term" value="P:transmembrane transport"/>
    <property type="evidence" value="ECO:0007669"/>
    <property type="project" value="InterPro"/>
</dbReference>
<evidence type="ECO:0000313" key="9">
    <source>
        <dbReference type="EMBL" id="GAK60165.1"/>
    </source>
</evidence>
<dbReference type="Pfam" id="PF19300">
    <property type="entry name" value="BPD_transp_1_N"/>
    <property type="match status" value="1"/>
</dbReference>
<feature type="transmembrane region" description="Helical" evidence="7">
    <location>
        <begin position="203"/>
        <end position="221"/>
    </location>
</feature>
<evidence type="ECO:0000256" key="4">
    <source>
        <dbReference type="ARBA" id="ARBA00022692"/>
    </source>
</evidence>
<dbReference type="AlphaFoldDB" id="A0A081C6G0"/>
<organism evidence="9 10">
    <name type="scientific">Vecturithrix granuli</name>
    <dbReference type="NCBI Taxonomy" id="1499967"/>
    <lineage>
        <taxon>Bacteria</taxon>
        <taxon>Candidatus Moduliflexota</taxon>
        <taxon>Candidatus Vecturitrichia</taxon>
        <taxon>Candidatus Vecturitrichales</taxon>
        <taxon>Candidatus Vecturitrichaceae</taxon>
        <taxon>Candidatus Vecturithrix</taxon>
    </lineage>
</organism>
<dbReference type="Gene3D" id="1.10.3720.10">
    <property type="entry name" value="MetI-like"/>
    <property type="match status" value="1"/>
</dbReference>
<keyword evidence="10" id="KW-1185">Reference proteome</keyword>
<sequence length="336" mass="36881">MKYRFLKYLLQRVGQCILVIFVGITITFIIPRLVPTNPVEVAIARVSAAGQHTAPEAVEEIRRALIELYGLEGSIWQQYLSFWGRLFRADLGPSYSSFPTPVIELIKVALPWTAGLLLASAVIAWVIGNFIGGVAGYFSTRRWARGLSVFAMAIRPIPYYIMAFVLLILFAYLVPVFPLSGALGIGIHPSFTLRFLTSMLKHAFLPALSLVIVGAGGWILGMESLVSNIVAEDYVVYAKTAGVSDSKLLSRYVIRNALLPQVTGLALQIGLIFNGALITEYVFSYPGLGYLAYNAIFSADYSLIIGIAIFSIVGVALAVLIVDLTYPLFDPRIQYR</sequence>
<dbReference type="SUPFAM" id="SSF161098">
    <property type="entry name" value="MetI-like"/>
    <property type="match status" value="1"/>
</dbReference>
<proteinExistence type="inferred from homology"/>
<dbReference type="HOGENOM" id="CLU_036879_1_0_0"/>
<feature type="transmembrane region" description="Helical" evidence="7">
    <location>
        <begin position="12"/>
        <end position="30"/>
    </location>
</feature>
<keyword evidence="5 7" id="KW-1133">Transmembrane helix</keyword>
<protein>
    <submittedName>
        <fullName evidence="9">Oligopeptide ABC transporter, permease protein</fullName>
    </submittedName>
</protein>
<comment type="similarity">
    <text evidence="7">Belongs to the binding-protein-dependent transport system permease family.</text>
</comment>
<dbReference type="Pfam" id="PF00528">
    <property type="entry name" value="BPD_transp_1"/>
    <property type="match status" value="1"/>
</dbReference>
<evidence type="ECO:0000313" key="10">
    <source>
        <dbReference type="Proteomes" id="UP000030661"/>
    </source>
</evidence>
<keyword evidence="4 7" id="KW-0812">Transmembrane</keyword>
<dbReference type="EMBL" id="DF820472">
    <property type="protein sequence ID" value="GAK60165.1"/>
    <property type="molecule type" value="Genomic_DNA"/>
</dbReference>
<name>A0A081C6G0_VECG1</name>
<dbReference type="Proteomes" id="UP000030661">
    <property type="component" value="Unassembled WGS sequence"/>
</dbReference>
<keyword evidence="6 7" id="KW-0472">Membrane</keyword>
<dbReference type="PANTHER" id="PTHR43376">
    <property type="entry name" value="OLIGOPEPTIDE TRANSPORT SYSTEM PERMEASE PROTEIN"/>
    <property type="match status" value="1"/>
</dbReference>
<comment type="subcellular location">
    <subcellularLocation>
        <location evidence="1 7">Cell membrane</location>
        <topology evidence="1 7">Multi-pass membrane protein</topology>
    </subcellularLocation>
</comment>
<dbReference type="CDD" id="cd06261">
    <property type="entry name" value="TM_PBP2"/>
    <property type="match status" value="1"/>
</dbReference>
<dbReference type="STRING" id="1499967.U27_00056"/>
<evidence type="ECO:0000259" key="8">
    <source>
        <dbReference type="PROSITE" id="PS50928"/>
    </source>
</evidence>
<reference evidence="9 10" key="1">
    <citation type="journal article" date="2015" name="PeerJ">
        <title>First genomic representation of candidate bacterial phylum KSB3 points to enhanced environmental sensing as a trigger of wastewater bulking.</title>
        <authorList>
            <person name="Sekiguchi Y."/>
            <person name="Ohashi A."/>
            <person name="Parks D.H."/>
            <person name="Yamauchi T."/>
            <person name="Tyson G.W."/>
            <person name="Hugenholtz P."/>
        </authorList>
    </citation>
    <scope>NUCLEOTIDE SEQUENCE [LARGE SCALE GENOMIC DNA]</scope>
</reference>
<dbReference type="eggNOG" id="COG0601">
    <property type="taxonomic scope" value="Bacteria"/>
</dbReference>
<evidence type="ECO:0000256" key="1">
    <source>
        <dbReference type="ARBA" id="ARBA00004651"/>
    </source>
</evidence>
<evidence type="ECO:0000256" key="3">
    <source>
        <dbReference type="ARBA" id="ARBA00022475"/>
    </source>
</evidence>
<evidence type="ECO:0000256" key="2">
    <source>
        <dbReference type="ARBA" id="ARBA00022448"/>
    </source>
</evidence>
<dbReference type="InterPro" id="IPR035906">
    <property type="entry name" value="MetI-like_sf"/>
</dbReference>
<feature type="transmembrane region" description="Helical" evidence="7">
    <location>
        <begin position="114"/>
        <end position="138"/>
    </location>
</feature>
<dbReference type="InterPro" id="IPR000515">
    <property type="entry name" value="MetI-like"/>
</dbReference>
<feature type="domain" description="ABC transmembrane type-1" evidence="8">
    <location>
        <begin position="110"/>
        <end position="326"/>
    </location>
</feature>
<dbReference type="PANTHER" id="PTHR43376:SF1">
    <property type="entry name" value="OLIGOPEPTIDE TRANSPORT SYSTEM PERMEASE PROTEIN"/>
    <property type="match status" value="1"/>
</dbReference>
<evidence type="ECO:0000256" key="7">
    <source>
        <dbReference type="RuleBase" id="RU363032"/>
    </source>
</evidence>
<keyword evidence="3" id="KW-1003">Cell membrane</keyword>
<accession>A0A081C6G0</accession>
<gene>
    <name evidence="9" type="ORF">U27_00056</name>
</gene>
<dbReference type="GO" id="GO:0005886">
    <property type="term" value="C:plasma membrane"/>
    <property type="evidence" value="ECO:0007669"/>
    <property type="project" value="UniProtKB-SubCell"/>
</dbReference>
<dbReference type="InterPro" id="IPR045621">
    <property type="entry name" value="BPD_transp_1_N"/>
</dbReference>
<feature type="transmembrane region" description="Helical" evidence="7">
    <location>
        <begin position="303"/>
        <end position="326"/>
    </location>
</feature>
<keyword evidence="2 7" id="KW-0813">Transport</keyword>
<evidence type="ECO:0000256" key="5">
    <source>
        <dbReference type="ARBA" id="ARBA00022989"/>
    </source>
</evidence>
<evidence type="ECO:0000256" key="6">
    <source>
        <dbReference type="ARBA" id="ARBA00023136"/>
    </source>
</evidence>
<feature type="transmembrane region" description="Helical" evidence="7">
    <location>
        <begin position="159"/>
        <end position="183"/>
    </location>
</feature>
<dbReference type="PROSITE" id="PS50928">
    <property type="entry name" value="ABC_TM1"/>
    <property type="match status" value="1"/>
</dbReference>